<dbReference type="Gene3D" id="1.10.1900.10">
    <property type="entry name" value="c-terminal domain of poly(a) binding protein"/>
    <property type="match status" value="1"/>
</dbReference>
<dbReference type="Pfam" id="PF06304">
    <property type="entry name" value="DUF1048"/>
    <property type="match status" value="1"/>
</dbReference>
<keyword evidence="2" id="KW-1185">Reference proteome</keyword>
<reference evidence="1 2" key="1">
    <citation type="submission" date="2020-08" db="EMBL/GenBank/DDBJ databases">
        <title>A Genomic Blueprint of the Chicken Gut Microbiome.</title>
        <authorList>
            <person name="Gilroy R."/>
            <person name="Ravi A."/>
            <person name="Getino M."/>
            <person name="Pursley I."/>
            <person name="Horton D.L."/>
            <person name="Alikhan N.-F."/>
            <person name="Baker D."/>
            <person name="Gharbi K."/>
            <person name="Hall N."/>
            <person name="Watson M."/>
            <person name="Adriaenssens E.M."/>
            <person name="Foster-Nyarko E."/>
            <person name="Jarju S."/>
            <person name="Secka A."/>
            <person name="Antonio M."/>
            <person name="Oren A."/>
            <person name="Chaudhuri R."/>
            <person name="La Ragione R.M."/>
            <person name="Hildebrand F."/>
            <person name="Pallen M.J."/>
        </authorList>
    </citation>
    <scope>NUCLEOTIDE SEQUENCE [LARGE SCALE GENOMIC DNA]</scope>
    <source>
        <strain evidence="1 2">Sa4CUA7</strain>
    </source>
</reference>
<name>A0ABR8S2D9_9MICO</name>
<dbReference type="EMBL" id="JACSQP010000004">
    <property type="protein sequence ID" value="MBD7957615.1"/>
    <property type="molecule type" value="Genomic_DNA"/>
</dbReference>
<evidence type="ECO:0000313" key="2">
    <source>
        <dbReference type="Proteomes" id="UP000648352"/>
    </source>
</evidence>
<evidence type="ECO:0000313" key="1">
    <source>
        <dbReference type="EMBL" id="MBD7957615.1"/>
    </source>
</evidence>
<comment type="caution">
    <text evidence="1">The sequence shown here is derived from an EMBL/GenBank/DDBJ whole genome shotgun (WGS) entry which is preliminary data.</text>
</comment>
<proteinExistence type="predicted"/>
<dbReference type="RefSeq" id="WP_191718968.1">
    <property type="nucleotide sequence ID" value="NZ_JACSQP010000004.1"/>
</dbReference>
<dbReference type="SUPFAM" id="SSF158560">
    <property type="entry name" value="BH3980-like"/>
    <property type="match status" value="1"/>
</dbReference>
<sequence>MVAGWIEKVTGPFEEKKQYKQYRARRDSLPDGYREAATALERYLIYYGTLSQGDIMLAMLGDLADMFEQSASDGTPIREIVGDDPVEFAEDFLRNYTAGQWINKERARLIKAIDDAATVTDAATGPDPASGTGA</sequence>
<organism evidence="1 2">
    <name type="scientific">Microbacterium pullorum</name>
    <dbReference type="NCBI Taxonomy" id="2762236"/>
    <lineage>
        <taxon>Bacteria</taxon>
        <taxon>Bacillati</taxon>
        <taxon>Actinomycetota</taxon>
        <taxon>Actinomycetes</taxon>
        <taxon>Micrococcales</taxon>
        <taxon>Microbacteriaceae</taxon>
        <taxon>Microbacterium</taxon>
    </lineage>
</organism>
<accession>A0ABR8S2D9</accession>
<gene>
    <name evidence="1" type="ORF">H9651_08185</name>
</gene>
<dbReference type="Proteomes" id="UP000648352">
    <property type="component" value="Unassembled WGS sequence"/>
</dbReference>
<dbReference type="InterPro" id="IPR008316">
    <property type="entry name" value="UCP029876"/>
</dbReference>
<protein>
    <submittedName>
        <fullName evidence="1">DUF1048 domain-containing protein</fullName>
    </submittedName>
</protein>